<dbReference type="Pfam" id="PF00534">
    <property type="entry name" value="Glycos_transf_1"/>
    <property type="match status" value="1"/>
</dbReference>
<dbReference type="Gene3D" id="3.40.50.2000">
    <property type="entry name" value="Glycogen Phosphorylase B"/>
    <property type="match status" value="3"/>
</dbReference>
<dbReference type="PANTHER" id="PTHR12526">
    <property type="entry name" value="GLYCOSYLTRANSFERASE"/>
    <property type="match status" value="1"/>
</dbReference>
<dbReference type="Proteomes" id="UP000502331">
    <property type="component" value="Chromosome"/>
</dbReference>
<dbReference type="GO" id="GO:0016757">
    <property type="term" value="F:glycosyltransferase activity"/>
    <property type="evidence" value="ECO:0007669"/>
    <property type="project" value="InterPro"/>
</dbReference>
<evidence type="ECO:0000313" key="4">
    <source>
        <dbReference type="Proteomes" id="UP000502331"/>
    </source>
</evidence>
<evidence type="ECO:0000313" key="3">
    <source>
        <dbReference type="EMBL" id="QIV88397.1"/>
    </source>
</evidence>
<gene>
    <name evidence="3" type="ORF">D3791_15550</name>
</gene>
<accession>A0A6H0SQZ5</accession>
<protein>
    <submittedName>
        <fullName evidence="3">Glycosyltransferase</fullName>
    </submittedName>
</protein>
<dbReference type="EMBL" id="CP032549">
    <property type="protein sequence ID" value="QIV88397.1"/>
    <property type="molecule type" value="Genomic_DNA"/>
</dbReference>
<dbReference type="InterPro" id="IPR001296">
    <property type="entry name" value="Glyco_trans_1"/>
</dbReference>
<dbReference type="RefSeq" id="WP_172512752.1">
    <property type="nucleotide sequence ID" value="NZ_CP032549.1"/>
</dbReference>
<organism evidence="3 4">
    <name type="scientific">Glutamicibacter mishrai</name>
    <dbReference type="NCBI Taxonomy" id="1775880"/>
    <lineage>
        <taxon>Bacteria</taxon>
        <taxon>Bacillati</taxon>
        <taxon>Actinomycetota</taxon>
        <taxon>Actinomycetes</taxon>
        <taxon>Micrococcales</taxon>
        <taxon>Micrococcaceae</taxon>
        <taxon>Glutamicibacter</taxon>
    </lineage>
</organism>
<name>A0A6H0SQZ5_9MICC</name>
<evidence type="ECO:0000256" key="1">
    <source>
        <dbReference type="ARBA" id="ARBA00022679"/>
    </source>
</evidence>
<feature type="domain" description="Glycosyl transferase family 1" evidence="2">
    <location>
        <begin position="298"/>
        <end position="448"/>
    </location>
</feature>
<proteinExistence type="predicted"/>
<evidence type="ECO:0000259" key="2">
    <source>
        <dbReference type="Pfam" id="PF00534"/>
    </source>
</evidence>
<dbReference type="AlphaFoldDB" id="A0A6H0SQZ5"/>
<keyword evidence="4" id="KW-1185">Reference proteome</keyword>
<dbReference type="SUPFAM" id="SSF53756">
    <property type="entry name" value="UDP-Glycosyltransferase/glycogen phosphorylase"/>
    <property type="match status" value="1"/>
</dbReference>
<reference evidence="3 4" key="1">
    <citation type="submission" date="2018-09" db="EMBL/GenBank/DDBJ databases">
        <title>Glutamicibacter mishrai S5-52T (LMG 29155T = KCTC 39846T).</title>
        <authorList>
            <person name="Das S.K."/>
        </authorList>
    </citation>
    <scope>NUCLEOTIDE SEQUENCE [LARGE SCALE GENOMIC DNA]</scope>
    <source>
        <strain evidence="3 4">S5-52</strain>
    </source>
</reference>
<sequence>MALSSEHLDAYMVTWKLEREFGGMTTVCTQRAGLFAQRYGRAFVVTFNRAPDQPQIVDELVGKGKLSPDVQVLNLYLDLAQRGLAPQEPVAVKKFDPAITDLVLGETVAYPGAPERPFSQHFTDGQAAGTGQTRFLRKDGSTFLIDTKGFDPQGKKRRCLEVLDTEGAVIARFNTAPALYRYWLSSLADHENSLVVIDSKYTAALLDKWKTTKVPKLYAFHSIHVAKGEPLETGQLSKPHAPIIQARQQWDGFVFLTAAQRDAYVRRFGDAERCFVIPNPLKSGTLPGPPPQRRSTHLIAAGSLTANKNVAASIKVVAELVRRGHHPVLHVVGQGAQRGKLEALCQELGVADQVLFHGYSDRLPEFFAGCTAQLFTSANEGQALVLLEAQQQGCIPVSYDINFGPADSIRDGVNGFLVEPGDLQAMADRVEQLITDGQLAAKMSEHCRQFAREYAANDVIARWLETRNKAAALKAHSTREDMPDFSARITSLEFLKDDGLALGVSVREPLPRQAEIELVILDRDTKAQLQSIASSARQDGLLVFSLSAQMLQAAAGEGSPSDVYLRCQLGGSVELKRLGVKNSRTLPYFTSHNNLSFKPQTGQQKK</sequence>
<keyword evidence="1 3" id="KW-0808">Transferase</keyword>